<dbReference type="InterPro" id="IPR050834">
    <property type="entry name" value="Glycosyltransf_2"/>
</dbReference>
<sequence>MNRPLRVTVVTTAGILGGAELWLLALLDATDRLAVDAVMLGEGPLGEEFRRRGVPCVTHRTGRTGSAVGASSAWFARRLRADRPDVVLANGIKAACVCGPAAWLTGVRCVWAKHDYTHPRLMKLLAALIDDCVATADGLVVASRHPRAVLVPFPAPEGTALPREAARDNLVRQGVRLNGHDESLLLTLSRMVANKGVDDAIEALARPGGERWRLVAIGGDDPAEPGERSRLSQLAADLGVGDRVDFTGWIEDAWRSIPGADAVAVLTKPTPAMPHPEGFGAVALEAMRSAVPVIATPGPVADRVAQPGAAPAGISVPPGAPAEVGLALRRLADRDTRLAMGAVGQRLTASHPGPAECAGRLVQILSEAARLPGAGLTGTAPVSVVTTVLNEGDVIDRLLGLLVPQLVEDGDEIVVVDGGSADDTADRVGAWAAKDARIRLLRLPGSGISAGRNAGVRAAANPLIACTDAGCYPDPDWLDRLRAAAAEPDPADLITGVYRVDGGAAPARAMAAVGYPVPEEARHPGPWTRVYCRLFGRGLDPTMPTGRSMAFARTAWQDAGGFPEQLRTAEDVLFGRAVIGADHRAVLASSAEVRWDQRPTLRRTAEMYFRYGEGDGRSANPRMLGRDVARGFAYAGALAAVVSGPRARSVAAVGFAAYVSLPLARAVRRHHWAALPLVPFAAAVRDLAKAAGAGRGLAGWMRSGGAAADGPHAEGSR</sequence>
<dbReference type="Pfam" id="PF00534">
    <property type="entry name" value="Glycos_transf_1"/>
    <property type="match status" value="1"/>
</dbReference>
<protein>
    <recommendedName>
        <fullName evidence="8">Glycosyltransferase</fullName>
    </recommendedName>
</protein>
<evidence type="ECO:0008006" key="8">
    <source>
        <dbReference type="Google" id="ProtNLM"/>
    </source>
</evidence>
<name>A0ABP7IXM0_9ACTN</name>
<keyword evidence="1" id="KW-0328">Glycosyltransferase</keyword>
<keyword evidence="2" id="KW-0808">Transferase</keyword>
<dbReference type="RefSeq" id="WP_275776249.1">
    <property type="nucleotide sequence ID" value="NZ_BAABDE010000028.1"/>
</dbReference>
<comment type="caution">
    <text evidence="6">The sequence shown here is derived from an EMBL/GenBank/DDBJ whole genome shotgun (WGS) entry which is preliminary data.</text>
</comment>
<organism evidence="6 7">
    <name type="scientific">Streptomyces coacervatus</name>
    <dbReference type="NCBI Taxonomy" id="647381"/>
    <lineage>
        <taxon>Bacteria</taxon>
        <taxon>Bacillati</taxon>
        <taxon>Actinomycetota</taxon>
        <taxon>Actinomycetes</taxon>
        <taxon>Kitasatosporales</taxon>
        <taxon>Streptomycetaceae</taxon>
        <taxon>Streptomyces</taxon>
    </lineage>
</organism>
<dbReference type="InterPro" id="IPR029044">
    <property type="entry name" value="Nucleotide-diphossugar_trans"/>
</dbReference>
<feature type="domain" description="Glycosyl transferase family 1" evidence="3">
    <location>
        <begin position="180"/>
        <end position="333"/>
    </location>
</feature>
<keyword evidence="7" id="KW-1185">Reference proteome</keyword>
<evidence type="ECO:0000259" key="3">
    <source>
        <dbReference type="Pfam" id="PF00534"/>
    </source>
</evidence>
<dbReference type="InterPro" id="IPR028098">
    <property type="entry name" value="Glyco_trans_4-like_N"/>
</dbReference>
<dbReference type="PANTHER" id="PTHR43685">
    <property type="entry name" value="GLYCOSYLTRANSFERASE"/>
    <property type="match status" value="1"/>
</dbReference>
<dbReference type="EMBL" id="BAABDE010000028">
    <property type="protein sequence ID" value="GAA3828835.1"/>
    <property type="molecule type" value="Genomic_DNA"/>
</dbReference>
<dbReference type="Gene3D" id="3.90.550.10">
    <property type="entry name" value="Spore Coat Polysaccharide Biosynthesis Protein SpsA, Chain A"/>
    <property type="match status" value="1"/>
</dbReference>
<evidence type="ECO:0000256" key="2">
    <source>
        <dbReference type="ARBA" id="ARBA00022679"/>
    </source>
</evidence>
<accession>A0ABP7IXM0</accession>
<feature type="domain" description="Glycosyltransferase subfamily 4-like N-terminal" evidence="5">
    <location>
        <begin position="17"/>
        <end position="155"/>
    </location>
</feature>
<dbReference type="Pfam" id="PF13439">
    <property type="entry name" value="Glyco_transf_4"/>
    <property type="match status" value="1"/>
</dbReference>
<dbReference type="InterPro" id="IPR001173">
    <property type="entry name" value="Glyco_trans_2-like"/>
</dbReference>
<evidence type="ECO:0000259" key="5">
    <source>
        <dbReference type="Pfam" id="PF13439"/>
    </source>
</evidence>
<reference evidence="7" key="1">
    <citation type="journal article" date="2019" name="Int. J. Syst. Evol. Microbiol.">
        <title>The Global Catalogue of Microorganisms (GCM) 10K type strain sequencing project: providing services to taxonomists for standard genome sequencing and annotation.</title>
        <authorList>
            <consortium name="The Broad Institute Genomics Platform"/>
            <consortium name="The Broad Institute Genome Sequencing Center for Infectious Disease"/>
            <person name="Wu L."/>
            <person name="Ma J."/>
        </authorList>
    </citation>
    <scope>NUCLEOTIDE SEQUENCE [LARGE SCALE GENOMIC DNA]</scope>
    <source>
        <strain evidence="7">JCM 17138</strain>
    </source>
</reference>
<dbReference type="Proteomes" id="UP001501009">
    <property type="component" value="Unassembled WGS sequence"/>
</dbReference>
<gene>
    <name evidence="6" type="ORF">GCM10022403_072670</name>
</gene>
<proteinExistence type="predicted"/>
<evidence type="ECO:0000256" key="1">
    <source>
        <dbReference type="ARBA" id="ARBA00022676"/>
    </source>
</evidence>
<dbReference type="PANTHER" id="PTHR43685:SF3">
    <property type="entry name" value="SLR2126 PROTEIN"/>
    <property type="match status" value="1"/>
</dbReference>
<dbReference type="SUPFAM" id="SSF53448">
    <property type="entry name" value="Nucleotide-diphospho-sugar transferases"/>
    <property type="match status" value="1"/>
</dbReference>
<evidence type="ECO:0000313" key="6">
    <source>
        <dbReference type="EMBL" id="GAA3828835.1"/>
    </source>
</evidence>
<dbReference type="Pfam" id="PF00535">
    <property type="entry name" value="Glycos_transf_2"/>
    <property type="match status" value="1"/>
</dbReference>
<evidence type="ECO:0000259" key="4">
    <source>
        <dbReference type="Pfam" id="PF00535"/>
    </source>
</evidence>
<dbReference type="Gene3D" id="3.40.50.2000">
    <property type="entry name" value="Glycogen Phosphorylase B"/>
    <property type="match status" value="2"/>
</dbReference>
<dbReference type="SUPFAM" id="SSF53756">
    <property type="entry name" value="UDP-Glycosyltransferase/glycogen phosphorylase"/>
    <property type="match status" value="1"/>
</dbReference>
<dbReference type="InterPro" id="IPR001296">
    <property type="entry name" value="Glyco_trans_1"/>
</dbReference>
<evidence type="ECO:0000313" key="7">
    <source>
        <dbReference type="Proteomes" id="UP001501009"/>
    </source>
</evidence>
<feature type="domain" description="Glycosyltransferase 2-like" evidence="4">
    <location>
        <begin position="383"/>
        <end position="505"/>
    </location>
</feature>